<feature type="non-terminal residue" evidence="1">
    <location>
        <position position="1"/>
    </location>
</feature>
<sequence>SIASHCSIANIHTFNEYLSELDSSEIIIIQNLGAQNNRECFYSEYGPNKLPVILFEEEHNEYDHFK</sequence>
<dbReference type="AlphaFoldDB" id="A0A820QT78"/>
<comment type="caution">
    <text evidence="1">The sequence shown here is derived from an EMBL/GenBank/DDBJ whole genome shotgun (WGS) entry which is preliminary data.</text>
</comment>
<organism evidence="1 2">
    <name type="scientific">Adineta steineri</name>
    <dbReference type="NCBI Taxonomy" id="433720"/>
    <lineage>
        <taxon>Eukaryota</taxon>
        <taxon>Metazoa</taxon>
        <taxon>Spiralia</taxon>
        <taxon>Gnathifera</taxon>
        <taxon>Rotifera</taxon>
        <taxon>Eurotatoria</taxon>
        <taxon>Bdelloidea</taxon>
        <taxon>Adinetida</taxon>
        <taxon>Adinetidae</taxon>
        <taxon>Adineta</taxon>
    </lineage>
</organism>
<evidence type="ECO:0000313" key="2">
    <source>
        <dbReference type="Proteomes" id="UP000663844"/>
    </source>
</evidence>
<dbReference type="EMBL" id="CAJOAZ010029297">
    <property type="protein sequence ID" value="CAF4424068.1"/>
    <property type="molecule type" value="Genomic_DNA"/>
</dbReference>
<protein>
    <submittedName>
        <fullName evidence="1">Uncharacterized protein</fullName>
    </submittedName>
</protein>
<proteinExistence type="predicted"/>
<name>A0A820QT78_9BILA</name>
<accession>A0A820QT78</accession>
<evidence type="ECO:0000313" key="1">
    <source>
        <dbReference type="EMBL" id="CAF4424068.1"/>
    </source>
</evidence>
<gene>
    <name evidence="1" type="ORF">OXD698_LOCUS52823</name>
</gene>
<reference evidence="1" key="1">
    <citation type="submission" date="2021-02" db="EMBL/GenBank/DDBJ databases">
        <authorList>
            <person name="Nowell W R."/>
        </authorList>
    </citation>
    <scope>NUCLEOTIDE SEQUENCE</scope>
</reference>
<dbReference type="Proteomes" id="UP000663844">
    <property type="component" value="Unassembled WGS sequence"/>
</dbReference>